<reference evidence="2" key="1">
    <citation type="submission" date="2023-06" db="EMBL/GenBank/DDBJ databases">
        <title>Genomic analysis of the entomopathogenic nematode Steinernema hermaphroditum.</title>
        <authorList>
            <person name="Schwarz E.M."/>
            <person name="Heppert J.K."/>
            <person name="Baniya A."/>
            <person name="Schwartz H.T."/>
            <person name="Tan C.-H."/>
            <person name="Antoshechkin I."/>
            <person name="Sternberg P.W."/>
            <person name="Goodrich-Blair H."/>
            <person name="Dillman A.R."/>
        </authorList>
    </citation>
    <scope>NUCLEOTIDE SEQUENCE</scope>
    <source>
        <strain evidence="2">PS9179</strain>
        <tissue evidence="2">Whole animal</tissue>
    </source>
</reference>
<proteinExistence type="predicted"/>
<gene>
    <name evidence="2" type="ORF">QR680_016004</name>
</gene>
<comment type="caution">
    <text evidence="2">The sequence shown here is derived from an EMBL/GenBank/DDBJ whole genome shotgun (WGS) entry which is preliminary data.</text>
</comment>
<keyword evidence="3" id="KW-1185">Reference proteome</keyword>
<keyword evidence="1" id="KW-0732">Signal</keyword>
<protein>
    <submittedName>
        <fullName evidence="2">Uncharacterized protein</fullName>
    </submittedName>
</protein>
<dbReference type="AlphaFoldDB" id="A0AA39H9P5"/>
<evidence type="ECO:0000313" key="3">
    <source>
        <dbReference type="Proteomes" id="UP001175271"/>
    </source>
</evidence>
<dbReference type="Proteomes" id="UP001175271">
    <property type="component" value="Unassembled WGS sequence"/>
</dbReference>
<accession>A0AA39H9P5</accession>
<feature type="chain" id="PRO_5041441477" evidence="1">
    <location>
        <begin position="22"/>
        <end position="76"/>
    </location>
</feature>
<dbReference type="InterPro" id="IPR010800">
    <property type="entry name" value="GRP"/>
</dbReference>
<sequence>MARICILLTIAFLLLVASTYAQRQEFSDETPYRLRAKRWGYGYGGWGYGGWGGGWGRGWGGYGWGGRRWGGWGWGR</sequence>
<evidence type="ECO:0000256" key="1">
    <source>
        <dbReference type="SAM" id="SignalP"/>
    </source>
</evidence>
<dbReference type="EMBL" id="JAUCMV010000004">
    <property type="protein sequence ID" value="KAK0401842.1"/>
    <property type="molecule type" value="Genomic_DNA"/>
</dbReference>
<organism evidence="2 3">
    <name type="scientific">Steinernema hermaphroditum</name>
    <dbReference type="NCBI Taxonomy" id="289476"/>
    <lineage>
        <taxon>Eukaryota</taxon>
        <taxon>Metazoa</taxon>
        <taxon>Ecdysozoa</taxon>
        <taxon>Nematoda</taxon>
        <taxon>Chromadorea</taxon>
        <taxon>Rhabditida</taxon>
        <taxon>Tylenchina</taxon>
        <taxon>Panagrolaimomorpha</taxon>
        <taxon>Strongyloidoidea</taxon>
        <taxon>Steinernematidae</taxon>
        <taxon>Steinernema</taxon>
    </lineage>
</organism>
<evidence type="ECO:0000313" key="2">
    <source>
        <dbReference type="EMBL" id="KAK0401842.1"/>
    </source>
</evidence>
<dbReference type="Pfam" id="PF07172">
    <property type="entry name" value="GRP"/>
    <property type="match status" value="1"/>
</dbReference>
<feature type="signal peptide" evidence="1">
    <location>
        <begin position="1"/>
        <end position="21"/>
    </location>
</feature>
<name>A0AA39H9P5_9BILA</name>